<evidence type="ECO:0000313" key="1">
    <source>
        <dbReference type="EMBL" id="PPQ84299.1"/>
    </source>
</evidence>
<dbReference type="Proteomes" id="UP000284842">
    <property type="component" value="Unassembled WGS sequence"/>
</dbReference>
<dbReference type="AlphaFoldDB" id="A0A409X0S2"/>
<comment type="caution">
    <text evidence="1">The sequence shown here is derived from an EMBL/GenBank/DDBJ whole genome shotgun (WGS) entry which is preliminary data.</text>
</comment>
<keyword evidence="2" id="KW-1185">Reference proteome</keyword>
<evidence type="ECO:0000313" key="2">
    <source>
        <dbReference type="Proteomes" id="UP000284842"/>
    </source>
</evidence>
<dbReference type="InParanoid" id="A0A409X0S2"/>
<protein>
    <submittedName>
        <fullName evidence="1">Uncharacterized protein</fullName>
    </submittedName>
</protein>
<dbReference type="EMBL" id="NHTK01004907">
    <property type="protein sequence ID" value="PPQ84299.1"/>
    <property type="molecule type" value="Genomic_DNA"/>
</dbReference>
<accession>A0A409X0S2</accession>
<dbReference type="OrthoDB" id="3678961at2759"/>
<sequence length="275" mass="31194">MASSGITVITPDENTKVIVLVPANRYESIDKYLDPADLEEEANEEAAGLDVGRTLSDVESTNNAEVTTGSPLDNLPPVPGLDLYDFRDYIPSNTAVIWSGLEQIYSAPLQNMYGRVSRHLENIHWEHITSWNNQTSLPQAYQISYTTSLRITEGSEKETETTTSTTVTITINVPAHTLLVFYQRRYDFRDETNFSHFRDRRNRSIAVWNAHSPLERKISRVQIMSEEYFTSTRHLPPGPGSVHITGVPQAQLPSETIRRNDTMPRARRNLSWMGL</sequence>
<proteinExistence type="predicted"/>
<reference evidence="1 2" key="1">
    <citation type="journal article" date="2018" name="Evol. Lett.">
        <title>Horizontal gene cluster transfer increased hallucinogenic mushroom diversity.</title>
        <authorList>
            <person name="Reynolds H.T."/>
            <person name="Vijayakumar V."/>
            <person name="Gluck-Thaler E."/>
            <person name="Korotkin H.B."/>
            <person name="Matheny P.B."/>
            <person name="Slot J.C."/>
        </authorList>
    </citation>
    <scope>NUCLEOTIDE SEQUENCE [LARGE SCALE GENOMIC DNA]</scope>
    <source>
        <strain evidence="1 2">2629</strain>
    </source>
</reference>
<organism evidence="1 2">
    <name type="scientific">Panaeolus cyanescens</name>
    <dbReference type="NCBI Taxonomy" id="181874"/>
    <lineage>
        <taxon>Eukaryota</taxon>
        <taxon>Fungi</taxon>
        <taxon>Dikarya</taxon>
        <taxon>Basidiomycota</taxon>
        <taxon>Agaricomycotina</taxon>
        <taxon>Agaricomycetes</taxon>
        <taxon>Agaricomycetidae</taxon>
        <taxon>Agaricales</taxon>
        <taxon>Agaricineae</taxon>
        <taxon>Galeropsidaceae</taxon>
        <taxon>Panaeolus</taxon>
    </lineage>
</organism>
<name>A0A409X0S2_9AGAR</name>
<gene>
    <name evidence="1" type="ORF">CVT24_012862</name>
</gene>